<name>A0A4P9Y9S1_ROZAC</name>
<accession>A0A4P9Y9S1</accession>
<keyword evidence="1" id="KW-0472">Membrane</keyword>
<evidence type="ECO:0000313" key="3">
    <source>
        <dbReference type="Proteomes" id="UP000281549"/>
    </source>
</evidence>
<keyword evidence="1" id="KW-0812">Transmembrane</keyword>
<feature type="transmembrane region" description="Helical" evidence="1">
    <location>
        <begin position="6"/>
        <end position="27"/>
    </location>
</feature>
<reference evidence="3" key="1">
    <citation type="journal article" date="2018" name="Nat. Microbiol.">
        <title>Leveraging single-cell genomics to expand the fungal tree of life.</title>
        <authorList>
            <person name="Ahrendt S.R."/>
            <person name="Quandt C.A."/>
            <person name="Ciobanu D."/>
            <person name="Clum A."/>
            <person name="Salamov A."/>
            <person name="Andreopoulos B."/>
            <person name="Cheng J.F."/>
            <person name="Woyke T."/>
            <person name="Pelin A."/>
            <person name="Henrissat B."/>
            <person name="Reynolds N.K."/>
            <person name="Benny G.L."/>
            <person name="Smith M.E."/>
            <person name="James T.Y."/>
            <person name="Grigoriev I.V."/>
        </authorList>
    </citation>
    <scope>NUCLEOTIDE SEQUENCE [LARGE SCALE GENOMIC DNA]</scope>
    <source>
        <strain evidence="3">CSF55</strain>
    </source>
</reference>
<evidence type="ECO:0000313" key="2">
    <source>
        <dbReference type="EMBL" id="RKP15858.1"/>
    </source>
</evidence>
<evidence type="ECO:0000256" key="1">
    <source>
        <dbReference type="SAM" id="Phobius"/>
    </source>
</evidence>
<dbReference type="Proteomes" id="UP000281549">
    <property type="component" value="Unassembled WGS sequence"/>
</dbReference>
<dbReference type="AlphaFoldDB" id="A0A4P9Y9S1"/>
<protein>
    <submittedName>
        <fullName evidence="2">Uncharacterized protein</fullName>
    </submittedName>
</protein>
<sequence>MSFSLLFFRLCGCVVPIISKFLLCLLTTSQNNRPDVRAAGLLTLELPTIREKTTLPCSRSSCCEMSYSCNSSKISLVEFGHLVEAESYDQEFERQNVLLHLAKKCQCLSKKFLKSLRTGS</sequence>
<proteinExistence type="predicted"/>
<feature type="non-terminal residue" evidence="2">
    <location>
        <position position="120"/>
    </location>
</feature>
<gene>
    <name evidence="2" type="ORF">ROZALSC1DRAFT_25962</name>
</gene>
<keyword evidence="1" id="KW-1133">Transmembrane helix</keyword>
<dbReference type="EMBL" id="ML007507">
    <property type="protein sequence ID" value="RKP15858.1"/>
    <property type="molecule type" value="Genomic_DNA"/>
</dbReference>
<organism evidence="2 3">
    <name type="scientific">Rozella allomycis (strain CSF55)</name>
    <dbReference type="NCBI Taxonomy" id="988480"/>
    <lineage>
        <taxon>Eukaryota</taxon>
        <taxon>Fungi</taxon>
        <taxon>Fungi incertae sedis</taxon>
        <taxon>Cryptomycota</taxon>
        <taxon>Cryptomycota incertae sedis</taxon>
        <taxon>Rozella</taxon>
    </lineage>
</organism>